<dbReference type="PANTHER" id="PTHR40980:SF3">
    <property type="entry name" value="TONB-DEPENDENT RECEPTOR-LIKE BETA-BARREL DOMAIN-CONTAINING PROTEIN"/>
    <property type="match status" value="1"/>
</dbReference>
<keyword evidence="6" id="KW-0732">Signal</keyword>
<accession>A0A7W3U110</accession>
<dbReference type="Gene3D" id="2.170.130.10">
    <property type="entry name" value="TonB-dependent receptor, plug domain"/>
    <property type="match status" value="1"/>
</dbReference>
<dbReference type="Pfam" id="PF07715">
    <property type="entry name" value="Plug"/>
    <property type="match status" value="1"/>
</dbReference>
<feature type="domain" description="TonB-dependent receptor plug" evidence="8">
    <location>
        <begin position="95"/>
        <end position="195"/>
    </location>
</feature>
<keyword evidence="9" id="KW-0675">Receptor</keyword>
<evidence type="ECO:0000259" key="7">
    <source>
        <dbReference type="Pfam" id="PF00593"/>
    </source>
</evidence>
<feature type="region of interest" description="Disordered" evidence="5">
    <location>
        <begin position="43"/>
        <end position="68"/>
    </location>
</feature>
<evidence type="ECO:0000256" key="1">
    <source>
        <dbReference type="ARBA" id="ARBA00004442"/>
    </source>
</evidence>
<dbReference type="AlphaFoldDB" id="A0A7W3U110"/>
<dbReference type="GO" id="GO:0009279">
    <property type="term" value="C:cell outer membrane"/>
    <property type="evidence" value="ECO:0007669"/>
    <property type="project" value="UniProtKB-SubCell"/>
</dbReference>
<comment type="similarity">
    <text evidence="4">Belongs to the TonB-dependent receptor family.</text>
</comment>
<evidence type="ECO:0000259" key="8">
    <source>
        <dbReference type="Pfam" id="PF07715"/>
    </source>
</evidence>
<dbReference type="Gene3D" id="2.40.170.20">
    <property type="entry name" value="TonB-dependent receptor, beta-barrel domain"/>
    <property type="match status" value="1"/>
</dbReference>
<dbReference type="InterPro" id="IPR037066">
    <property type="entry name" value="Plug_dom_sf"/>
</dbReference>
<comment type="subcellular location">
    <subcellularLocation>
        <location evidence="1 4">Cell outer membrane</location>
    </subcellularLocation>
</comment>
<evidence type="ECO:0000256" key="2">
    <source>
        <dbReference type="ARBA" id="ARBA00023136"/>
    </source>
</evidence>
<keyword evidence="3" id="KW-0998">Cell outer membrane</keyword>
<protein>
    <submittedName>
        <fullName evidence="9">TonB-dependent receptor</fullName>
    </submittedName>
</protein>
<name>A0A7W3U110_9GAMM</name>
<keyword evidence="4" id="KW-0798">TonB box</keyword>
<evidence type="ECO:0000313" key="9">
    <source>
        <dbReference type="EMBL" id="MBB1086976.1"/>
    </source>
</evidence>
<dbReference type="Proteomes" id="UP000552587">
    <property type="component" value="Unassembled WGS sequence"/>
</dbReference>
<reference evidence="9 10" key="1">
    <citation type="submission" date="2020-07" db="EMBL/GenBank/DDBJ databases">
        <authorList>
            <person name="Xu S."/>
            <person name="Li A."/>
        </authorList>
    </citation>
    <scope>NUCLEOTIDE SEQUENCE [LARGE SCALE GENOMIC DNA]</scope>
    <source>
        <strain evidence="9 10">SG-8</strain>
    </source>
</reference>
<dbReference type="InterPro" id="IPR012910">
    <property type="entry name" value="Plug_dom"/>
</dbReference>
<feature type="compositionally biased region" description="Acidic residues" evidence="5">
    <location>
        <begin position="48"/>
        <end position="61"/>
    </location>
</feature>
<dbReference type="InterPro" id="IPR010104">
    <property type="entry name" value="TonB_rcpt_bac"/>
</dbReference>
<evidence type="ECO:0000256" key="3">
    <source>
        <dbReference type="ARBA" id="ARBA00023237"/>
    </source>
</evidence>
<keyword evidence="2 4" id="KW-0472">Membrane</keyword>
<evidence type="ECO:0000256" key="4">
    <source>
        <dbReference type="RuleBase" id="RU003357"/>
    </source>
</evidence>
<organism evidence="9 10">
    <name type="scientific">Marilutibacter penaei</name>
    <dbReference type="NCBI Taxonomy" id="2759900"/>
    <lineage>
        <taxon>Bacteria</taxon>
        <taxon>Pseudomonadati</taxon>
        <taxon>Pseudomonadota</taxon>
        <taxon>Gammaproteobacteria</taxon>
        <taxon>Lysobacterales</taxon>
        <taxon>Lysobacteraceae</taxon>
        <taxon>Marilutibacter</taxon>
    </lineage>
</organism>
<sequence length="1002" mass="112502">MSMYQRRSPASAAMGGRLQASIRHSAIALAIAACLAGPAMAQDAAVPSDEEETATAPEEEDVTRQQSVEDEMTTLDRVEVTGIYGSLTKAQIIKETSDQIVDSVVAEDIGKLPDNNVAEALQRITGVQITRNKGEGSNIAIRGLTQVRSELNGRDIFTANAGRALSWEDVPAELLAGVDVYKNPNAELIEGGLGGLVNLRTRMPFDYDDTLISGSFTLNRWDLRDSTRPSGSILFSNRFDTGAGEFGVLVHLAHQEGQYREDRINMGSYLVDTDVPGYEGQEVVVPSEVGMYSHFGDRERDGQYLGLQWKPNDDLEFHAQALRSDYKFRNREYSVRTGNLNNNTDDLVNWSGNGWGYVSPDIPGYENFTDPFGFDANGEFQYGTFNNALVTTTARMDWRNSITTDYSLGGKWQASDQLFLSTDFQYIDATTEGVNYWVDLLAGQVDPDDWRGWSGLSAVPPVRVDLTGRYPTTTVLDPATGQPIPGYMSDIANYGGWYSHLDKRDDNDGDQFSWRADMRWDFIDSSFLRDMRFGVRYTDRDAITRSSTWNWQKIPPPGDPNGAWATFRPVPFDQYPDGCYRLFPFTDHFRGESGLPSGYVACDEMVADYEDTVRMFGHDPVTYNGPTDIREYGENTYALYGMLRFGSDAGRFPWDANAGVRVVRTESTVNGYELQQDDPTNAVLPVSVEHAYTDVLPSFNFRMFLRDNLQWRVAASRAMSRPNFDLLDPYVYLNNTFFDFNTGGVSYASRGNPYLEPMYANQFDTSLEWYFGQGSMLYGTAFYKQVEGFYYYDTETANYYDAGFTVPLEGGNPGETRPCAGAECVRPFQLQTRSNGDDGRIKGIELGYRQIFDFLPGPLDGLGLEANYTYVDSSAPAPDALSTDGIQVAQLPLEGLSKNSYNVVLMYEKERVSFRAAYNWRDAWLVTTRPPNAGHVPQYHDETGQLDASLRFNIGEVWSVTLDGTNLLDETRFDYYGNESRPNGWYINDRRYGLTFRAIFDL</sequence>
<comment type="caution">
    <text evidence="9">The sequence shown here is derived from an EMBL/GenBank/DDBJ whole genome shotgun (WGS) entry which is preliminary data.</text>
</comment>
<feature type="signal peptide" evidence="6">
    <location>
        <begin position="1"/>
        <end position="41"/>
    </location>
</feature>
<dbReference type="Pfam" id="PF00593">
    <property type="entry name" value="TonB_dep_Rec_b-barrel"/>
    <property type="match status" value="1"/>
</dbReference>
<gene>
    <name evidence="9" type="ORF">H4F99_00580</name>
</gene>
<dbReference type="NCBIfam" id="TIGR01782">
    <property type="entry name" value="TonB-Xanth-Caul"/>
    <property type="match status" value="1"/>
</dbReference>
<dbReference type="InterPro" id="IPR000531">
    <property type="entry name" value="Beta-barrel_TonB"/>
</dbReference>
<evidence type="ECO:0000313" key="10">
    <source>
        <dbReference type="Proteomes" id="UP000552587"/>
    </source>
</evidence>
<dbReference type="EMBL" id="JACHTE010000001">
    <property type="protein sequence ID" value="MBB1086976.1"/>
    <property type="molecule type" value="Genomic_DNA"/>
</dbReference>
<proteinExistence type="inferred from homology"/>
<dbReference type="RefSeq" id="WP_182667770.1">
    <property type="nucleotide sequence ID" value="NZ_JACHTE010000001.1"/>
</dbReference>
<dbReference type="PANTHER" id="PTHR40980">
    <property type="entry name" value="PLUG DOMAIN-CONTAINING PROTEIN"/>
    <property type="match status" value="1"/>
</dbReference>
<evidence type="ECO:0000256" key="5">
    <source>
        <dbReference type="SAM" id="MobiDB-lite"/>
    </source>
</evidence>
<feature type="domain" description="TonB-dependent receptor-like beta-barrel" evidence="7">
    <location>
        <begin position="478"/>
        <end position="967"/>
    </location>
</feature>
<feature type="chain" id="PRO_5030611937" evidence="6">
    <location>
        <begin position="42"/>
        <end position="1002"/>
    </location>
</feature>
<evidence type="ECO:0000256" key="6">
    <source>
        <dbReference type="SAM" id="SignalP"/>
    </source>
</evidence>
<dbReference type="SUPFAM" id="SSF56935">
    <property type="entry name" value="Porins"/>
    <property type="match status" value="1"/>
</dbReference>
<dbReference type="PROSITE" id="PS51257">
    <property type="entry name" value="PROKAR_LIPOPROTEIN"/>
    <property type="match status" value="1"/>
</dbReference>
<keyword evidence="10" id="KW-1185">Reference proteome</keyword>
<dbReference type="InterPro" id="IPR036942">
    <property type="entry name" value="Beta-barrel_TonB_sf"/>
</dbReference>